<dbReference type="Proteomes" id="UP000433089">
    <property type="component" value="Unassembled WGS sequence"/>
</dbReference>
<proteinExistence type="predicted"/>
<dbReference type="EMBL" id="CABWLH010000009">
    <property type="protein sequence ID" value="VXB52206.1"/>
    <property type="molecule type" value="Genomic_DNA"/>
</dbReference>
<protein>
    <submittedName>
        <fullName evidence="1">Uncharacterized protein</fullName>
    </submittedName>
</protein>
<gene>
    <name evidence="1" type="ORF">BACI348_40904</name>
</gene>
<reference evidence="1 2" key="1">
    <citation type="submission" date="2019-10" db="EMBL/GenBank/DDBJ databases">
        <authorList>
            <person name="Karimi E."/>
        </authorList>
    </citation>
    <scope>NUCLEOTIDE SEQUENCE [LARGE SCALE GENOMIC DNA]</scope>
    <source>
        <strain evidence="1">Bacillus sp. 348</strain>
    </source>
</reference>
<name>A0A653RBC4_BACAB</name>
<organism evidence="1 2">
    <name type="scientific">Bacillus altitudinis</name>
    <dbReference type="NCBI Taxonomy" id="293387"/>
    <lineage>
        <taxon>Bacteria</taxon>
        <taxon>Bacillati</taxon>
        <taxon>Bacillota</taxon>
        <taxon>Bacilli</taxon>
        <taxon>Bacillales</taxon>
        <taxon>Bacillaceae</taxon>
        <taxon>Bacillus</taxon>
    </lineage>
</organism>
<evidence type="ECO:0000313" key="1">
    <source>
        <dbReference type="EMBL" id="VXB52206.1"/>
    </source>
</evidence>
<dbReference type="AlphaFoldDB" id="A0A653RBC4"/>
<accession>A0A653RBC4</accession>
<evidence type="ECO:0000313" key="2">
    <source>
        <dbReference type="Proteomes" id="UP000433089"/>
    </source>
</evidence>
<sequence length="32" mass="4068">MRELYKAWDSEKPKKIYEEFQDVFMKKEKKTI</sequence>